<dbReference type="Pfam" id="PF00229">
    <property type="entry name" value="TNF"/>
    <property type="match status" value="1"/>
</dbReference>
<dbReference type="InterPro" id="IPR006052">
    <property type="entry name" value="TNF_dom"/>
</dbReference>
<name>A0A667YT34_9TELE</name>
<feature type="transmembrane region" description="Helical" evidence="5">
    <location>
        <begin position="59"/>
        <end position="81"/>
    </location>
</feature>
<dbReference type="GO" id="GO:0005615">
    <property type="term" value="C:extracellular space"/>
    <property type="evidence" value="ECO:0007669"/>
    <property type="project" value="UniProtKB-KW"/>
</dbReference>
<dbReference type="GO" id="GO:0030903">
    <property type="term" value="P:notochord development"/>
    <property type="evidence" value="ECO:0007669"/>
    <property type="project" value="Ensembl"/>
</dbReference>
<evidence type="ECO:0000313" key="8">
    <source>
        <dbReference type="Proteomes" id="UP000472263"/>
    </source>
</evidence>
<organism evidence="7 8">
    <name type="scientific">Myripristis murdjan</name>
    <name type="common">pinecone soldierfish</name>
    <dbReference type="NCBI Taxonomy" id="586833"/>
    <lineage>
        <taxon>Eukaryota</taxon>
        <taxon>Metazoa</taxon>
        <taxon>Chordata</taxon>
        <taxon>Craniata</taxon>
        <taxon>Vertebrata</taxon>
        <taxon>Euteleostomi</taxon>
        <taxon>Actinopterygii</taxon>
        <taxon>Neopterygii</taxon>
        <taxon>Teleostei</taxon>
        <taxon>Neoteleostei</taxon>
        <taxon>Acanthomorphata</taxon>
        <taxon>Holocentriformes</taxon>
        <taxon>Holocentridae</taxon>
        <taxon>Myripristis</taxon>
    </lineage>
</organism>
<evidence type="ECO:0000256" key="5">
    <source>
        <dbReference type="SAM" id="Phobius"/>
    </source>
</evidence>
<dbReference type="FunCoup" id="A0A667YT34">
    <property type="interactions" value="1049"/>
</dbReference>
<dbReference type="GO" id="GO:0005164">
    <property type="term" value="F:tumor necrosis factor receptor binding"/>
    <property type="evidence" value="ECO:0007669"/>
    <property type="project" value="InterPro"/>
</dbReference>
<keyword evidence="3" id="KW-0202">Cytokine</keyword>
<sequence>MSRDQSYPFPEVFLVDGGGGPQSNVQTPRLVPCWSFPPAQERARGSKRDRGCMGVSPGLLMVLLLLLLLVFAALGLGAYQIQKLKTQLAKMEKVRSFYEPVSNEENTDNRPAAHVIGRLHSDESRKTLKWEPHAGRAFTSGGVVYRVEDGALQVNETGLYHIYSRVEWLFNQCPLPEFIVHSMFVRRARHPLPLPLMEGRGTGHCKEGRGWTSESYLGSALQLQKQDRVFVNVSYPTYLSHKHHAIFFGLYKI</sequence>
<dbReference type="AlphaFoldDB" id="A0A667YT34"/>
<evidence type="ECO:0000313" key="7">
    <source>
        <dbReference type="Ensembl" id="ENSMMDP00005029578.1"/>
    </source>
</evidence>
<dbReference type="CDD" id="cd00184">
    <property type="entry name" value="TNF"/>
    <property type="match status" value="1"/>
</dbReference>
<dbReference type="SUPFAM" id="SSF49842">
    <property type="entry name" value="TNF-like"/>
    <property type="match status" value="1"/>
</dbReference>
<feature type="domain" description="THD" evidence="6">
    <location>
        <begin position="111"/>
        <end position="253"/>
    </location>
</feature>
<keyword evidence="4 5" id="KW-0472">Membrane</keyword>
<dbReference type="InParanoid" id="A0A667YT34"/>
<reference evidence="7" key="2">
    <citation type="submission" date="2025-08" db="UniProtKB">
        <authorList>
            <consortium name="Ensembl"/>
        </authorList>
    </citation>
    <scope>IDENTIFICATION</scope>
</reference>
<evidence type="ECO:0000259" key="6">
    <source>
        <dbReference type="PROSITE" id="PS50049"/>
    </source>
</evidence>
<dbReference type="Proteomes" id="UP000472263">
    <property type="component" value="Chromosome 4"/>
</dbReference>
<evidence type="ECO:0000256" key="4">
    <source>
        <dbReference type="ARBA" id="ARBA00023136"/>
    </source>
</evidence>
<dbReference type="InterPro" id="IPR008983">
    <property type="entry name" value="Tumour_necrosis_fac-like_dom"/>
</dbReference>
<comment type="similarity">
    <text evidence="2">Belongs to the tumor necrosis factor family.</text>
</comment>
<reference evidence="7" key="3">
    <citation type="submission" date="2025-09" db="UniProtKB">
        <authorList>
            <consortium name="Ensembl"/>
        </authorList>
    </citation>
    <scope>IDENTIFICATION</scope>
</reference>
<dbReference type="GO" id="GO:0043123">
    <property type="term" value="P:positive regulation of canonical NF-kappaB signal transduction"/>
    <property type="evidence" value="ECO:0007669"/>
    <property type="project" value="TreeGrafter"/>
</dbReference>
<dbReference type="Ensembl" id="ENSMMDT00005030272.1">
    <property type="protein sequence ID" value="ENSMMDP00005029578.1"/>
    <property type="gene ID" value="ENSMMDG00005014069.1"/>
</dbReference>
<dbReference type="PANTHER" id="PTHR11471:SF33">
    <property type="entry name" value="TUMOR NECROSIS FACTOR LIGAND SUPERFAMILY MEMBER 6"/>
    <property type="match status" value="1"/>
</dbReference>
<dbReference type="PROSITE" id="PS50049">
    <property type="entry name" value="THD_2"/>
    <property type="match status" value="1"/>
</dbReference>
<dbReference type="PANTHER" id="PTHR11471">
    <property type="entry name" value="TUMOR NECROSIS FACTOR FAMILY MEMBER"/>
    <property type="match status" value="1"/>
</dbReference>
<evidence type="ECO:0000256" key="1">
    <source>
        <dbReference type="ARBA" id="ARBA00004370"/>
    </source>
</evidence>
<dbReference type="SMART" id="SM00207">
    <property type="entry name" value="TNF"/>
    <property type="match status" value="1"/>
</dbReference>
<reference evidence="7" key="1">
    <citation type="submission" date="2019-06" db="EMBL/GenBank/DDBJ databases">
        <authorList>
            <consortium name="Wellcome Sanger Institute Data Sharing"/>
        </authorList>
    </citation>
    <scope>NUCLEOTIDE SEQUENCE [LARGE SCALE GENOMIC DNA]</scope>
</reference>
<keyword evidence="8" id="KW-1185">Reference proteome</keyword>
<keyword evidence="5" id="KW-1133">Transmembrane helix</keyword>
<evidence type="ECO:0000256" key="2">
    <source>
        <dbReference type="ARBA" id="ARBA00008670"/>
    </source>
</evidence>
<comment type="subcellular location">
    <subcellularLocation>
        <location evidence="1">Membrane</location>
    </subcellularLocation>
</comment>
<dbReference type="Gene3D" id="2.60.120.40">
    <property type="match status" value="1"/>
</dbReference>
<dbReference type="GO" id="GO:0016020">
    <property type="term" value="C:membrane"/>
    <property type="evidence" value="ECO:0007669"/>
    <property type="project" value="UniProtKB-SubCell"/>
</dbReference>
<keyword evidence="5" id="KW-0812">Transmembrane</keyword>
<evidence type="ECO:0000256" key="3">
    <source>
        <dbReference type="ARBA" id="ARBA00022514"/>
    </source>
</evidence>
<proteinExistence type="inferred from homology"/>
<protein>
    <submittedName>
        <fullName evidence="7">Fas ligand (TNF superfamily, member 6)</fullName>
    </submittedName>
</protein>
<accession>A0A667YT34</accession>
<dbReference type="GO" id="GO:0006955">
    <property type="term" value="P:immune response"/>
    <property type="evidence" value="ECO:0007669"/>
    <property type="project" value="InterPro"/>
</dbReference>
<dbReference type="GO" id="GO:0005125">
    <property type="term" value="F:cytokine activity"/>
    <property type="evidence" value="ECO:0007669"/>
    <property type="project" value="UniProtKB-KW"/>
</dbReference>
<dbReference type="GO" id="GO:0008625">
    <property type="term" value="P:extrinsic apoptotic signaling pathway via death domain receptors"/>
    <property type="evidence" value="ECO:0007669"/>
    <property type="project" value="TreeGrafter"/>
</dbReference>
<dbReference type="GeneTree" id="ENSGT01060000248544"/>